<gene>
    <name evidence="1" type="ORF">DCF19_07930</name>
</gene>
<accession>A0A2W4WAU5</accession>
<dbReference type="EMBL" id="QBML01000008">
    <property type="protein sequence ID" value="PZO42163.1"/>
    <property type="molecule type" value="Genomic_DNA"/>
</dbReference>
<evidence type="ECO:0000313" key="2">
    <source>
        <dbReference type="Proteomes" id="UP000249467"/>
    </source>
</evidence>
<proteinExistence type="predicted"/>
<organism evidence="1 2">
    <name type="scientific">Pseudanabaena frigida</name>
    <dbReference type="NCBI Taxonomy" id="945775"/>
    <lineage>
        <taxon>Bacteria</taxon>
        <taxon>Bacillati</taxon>
        <taxon>Cyanobacteriota</taxon>
        <taxon>Cyanophyceae</taxon>
        <taxon>Pseudanabaenales</taxon>
        <taxon>Pseudanabaenaceae</taxon>
        <taxon>Pseudanabaena</taxon>
    </lineage>
</organism>
<reference evidence="1 2" key="1">
    <citation type="submission" date="2018-04" db="EMBL/GenBank/DDBJ databases">
        <authorList>
            <person name="Go L.Y."/>
            <person name="Mitchell J.A."/>
        </authorList>
    </citation>
    <scope>NUCLEOTIDE SEQUENCE [LARGE SCALE GENOMIC DNA]</scope>
    <source>
        <strain evidence="1">ULC066bin1</strain>
    </source>
</reference>
<dbReference type="AlphaFoldDB" id="A0A2W4WAU5"/>
<evidence type="ECO:0000313" key="1">
    <source>
        <dbReference type="EMBL" id="PZO42163.1"/>
    </source>
</evidence>
<dbReference type="Proteomes" id="UP000249467">
    <property type="component" value="Unassembled WGS sequence"/>
</dbReference>
<comment type="caution">
    <text evidence="1">The sequence shown here is derived from an EMBL/GenBank/DDBJ whole genome shotgun (WGS) entry which is preliminary data.</text>
</comment>
<protein>
    <submittedName>
        <fullName evidence="1">Uncharacterized protein</fullName>
    </submittedName>
</protein>
<name>A0A2W4WAU5_9CYAN</name>
<sequence length="66" mass="7481">MKLVDTKKVCAITFDRSGTTANCNYANLPIALGQHYKYDKCIKIFNLPSFLGKVIDVVRWIETNSI</sequence>
<reference evidence="1 2" key="2">
    <citation type="submission" date="2018-06" db="EMBL/GenBank/DDBJ databases">
        <title>Metagenomic assembly of (sub)arctic Cyanobacteria and their associated microbiome from non-axenic cultures.</title>
        <authorList>
            <person name="Baurain D."/>
        </authorList>
    </citation>
    <scope>NUCLEOTIDE SEQUENCE [LARGE SCALE GENOMIC DNA]</scope>
    <source>
        <strain evidence="1">ULC066bin1</strain>
    </source>
</reference>